<sequence length="295" mass="31879">MMLTFCRALVNAAARRWPEQSEMRQEWLAELDFLAAKRRPLKVVSFAAGLALARPAHAPAIGLTWRTTGTAAFLLAGPLTLMSLMFVLEVAVVQLIAPALAIAPAELAWTLLTVFVLLAYLTGRWWGARSVIAGPVALAVTLGLSITVSLLAAPRLVGSEFHLHQILIGIVVWSPALFVLIFFAANAAQRRRGVRAMLGGLLAWLVALDVAVIVEFWPRVGSVDPQAPAGSMFVGEHAPMWFIYALTKESFSVLNSFEELTVGDTTVFMPQALIIYAVFAMAYAITAVHAARPSS</sequence>
<evidence type="ECO:0000256" key="1">
    <source>
        <dbReference type="SAM" id="Phobius"/>
    </source>
</evidence>
<gene>
    <name evidence="2" type="ORF">Rhe02_05450</name>
</gene>
<dbReference type="Proteomes" id="UP000612899">
    <property type="component" value="Unassembled WGS sequence"/>
</dbReference>
<organism evidence="2 3">
    <name type="scientific">Rhizocola hellebori</name>
    <dbReference type="NCBI Taxonomy" id="1392758"/>
    <lineage>
        <taxon>Bacteria</taxon>
        <taxon>Bacillati</taxon>
        <taxon>Actinomycetota</taxon>
        <taxon>Actinomycetes</taxon>
        <taxon>Micromonosporales</taxon>
        <taxon>Micromonosporaceae</taxon>
        <taxon>Rhizocola</taxon>
    </lineage>
</organism>
<keyword evidence="1" id="KW-0472">Membrane</keyword>
<dbReference type="EMBL" id="BONY01000002">
    <property type="protein sequence ID" value="GIH02478.1"/>
    <property type="molecule type" value="Genomic_DNA"/>
</dbReference>
<dbReference type="AlphaFoldDB" id="A0A8J3Q268"/>
<feature type="transmembrane region" description="Helical" evidence="1">
    <location>
        <begin position="99"/>
        <end position="120"/>
    </location>
</feature>
<keyword evidence="3" id="KW-1185">Reference proteome</keyword>
<feature type="transmembrane region" description="Helical" evidence="1">
    <location>
        <begin position="72"/>
        <end position="93"/>
    </location>
</feature>
<reference evidence="2" key="1">
    <citation type="submission" date="2021-01" db="EMBL/GenBank/DDBJ databases">
        <title>Whole genome shotgun sequence of Rhizocola hellebori NBRC 109834.</title>
        <authorList>
            <person name="Komaki H."/>
            <person name="Tamura T."/>
        </authorList>
    </citation>
    <scope>NUCLEOTIDE SEQUENCE</scope>
    <source>
        <strain evidence="2">NBRC 109834</strain>
    </source>
</reference>
<accession>A0A8J3Q268</accession>
<protein>
    <submittedName>
        <fullName evidence="2">Uncharacterized protein</fullName>
    </submittedName>
</protein>
<comment type="caution">
    <text evidence="2">The sequence shown here is derived from an EMBL/GenBank/DDBJ whole genome shotgun (WGS) entry which is preliminary data.</text>
</comment>
<feature type="transmembrane region" description="Helical" evidence="1">
    <location>
        <begin position="273"/>
        <end position="291"/>
    </location>
</feature>
<dbReference type="RefSeq" id="WP_203906421.1">
    <property type="nucleotide sequence ID" value="NZ_BONY01000002.1"/>
</dbReference>
<proteinExistence type="predicted"/>
<evidence type="ECO:0000313" key="2">
    <source>
        <dbReference type="EMBL" id="GIH02478.1"/>
    </source>
</evidence>
<feature type="transmembrane region" description="Helical" evidence="1">
    <location>
        <begin position="132"/>
        <end position="153"/>
    </location>
</feature>
<feature type="transmembrane region" description="Helical" evidence="1">
    <location>
        <begin position="197"/>
        <end position="217"/>
    </location>
</feature>
<feature type="transmembrane region" description="Helical" evidence="1">
    <location>
        <begin position="165"/>
        <end position="185"/>
    </location>
</feature>
<keyword evidence="1" id="KW-0812">Transmembrane</keyword>
<keyword evidence="1" id="KW-1133">Transmembrane helix</keyword>
<name>A0A8J3Q268_9ACTN</name>
<evidence type="ECO:0000313" key="3">
    <source>
        <dbReference type="Proteomes" id="UP000612899"/>
    </source>
</evidence>